<dbReference type="Proteomes" id="UP000254410">
    <property type="component" value="Chromosome"/>
</dbReference>
<reference evidence="3 5" key="3">
    <citation type="submission" date="2019-02" db="EMBL/GenBank/DDBJ databases">
        <title>The Batch Genome Submission of Acinetobacter spp. strains.</title>
        <authorList>
            <person name="Qin J."/>
            <person name="Hu Y."/>
            <person name="Ye H."/>
            <person name="Wei L."/>
            <person name="Feng Y."/>
            <person name="Zong Z."/>
        </authorList>
    </citation>
    <scope>NUCLEOTIDE SEQUENCE [LARGE SCALE GENOMIC DNA]</scope>
    <source>
        <strain evidence="3 5">WCHAP100012</strain>
    </source>
</reference>
<evidence type="ECO:0000313" key="1">
    <source>
        <dbReference type="EMBL" id="AZC00942.1"/>
    </source>
</evidence>
<protein>
    <submittedName>
        <fullName evidence="1">Uncharacterized protein</fullName>
    </submittedName>
</protein>
<dbReference type="Proteomes" id="UP000294065">
    <property type="component" value="Unassembled WGS sequence"/>
</dbReference>
<sequence length="42" mass="5001">MICIFLKFNVLWGKSHILKTSCCASNYYRLPNNHLEKLIKLF</sequence>
<evidence type="ECO:0000313" key="5">
    <source>
        <dbReference type="Proteomes" id="UP000294065"/>
    </source>
</evidence>
<accession>A0A2I6LWE6</accession>
<reference evidence="1 4" key="2">
    <citation type="submission" date="2018-12" db="EMBL/GenBank/DDBJ databases">
        <title>Molecular Epidemiology of Emerging Carbapenem-Resistance in Acinetobacter nosocomialis and Acinetobacter pittii in Taiwan, 2010-2014.</title>
        <authorList>
            <person name="Huang W.-C."/>
            <person name="Wang H.-Y."/>
            <person name="Lai J.-F."/>
            <person name="Lauderdale T.-L."/>
            <person name="Sytwu H.-K."/>
        </authorList>
    </citation>
    <scope>NUCLEOTIDE SEQUENCE [LARGE SCALE GENOMIC DNA]</scope>
    <source>
        <strain evidence="1 4">2014S06-099</strain>
    </source>
</reference>
<evidence type="ECO:0000313" key="6">
    <source>
        <dbReference type="Proteomes" id="UP000501692"/>
    </source>
</evidence>
<dbReference type="EMBL" id="CP033540">
    <property type="protein sequence ID" value="AZC00942.1"/>
    <property type="molecule type" value="Genomic_DNA"/>
</dbReference>
<evidence type="ECO:0000313" key="2">
    <source>
        <dbReference type="EMBL" id="QIT18738.1"/>
    </source>
</evidence>
<dbReference type="EMBL" id="SGTH01000006">
    <property type="protein sequence ID" value="RZH27022.1"/>
    <property type="molecule type" value="Genomic_DNA"/>
</dbReference>
<gene>
    <name evidence="1" type="ORF">DKE52_015155</name>
    <name evidence="3" type="ORF">EXD98_14390</name>
    <name evidence="2" type="ORF">G8E09_13980</name>
</gene>
<organism evidence="1 4">
    <name type="scientific">Acinetobacter pittii</name>
    <name type="common">Acinetobacter genomosp. 3</name>
    <dbReference type="NCBI Taxonomy" id="48296"/>
    <lineage>
        <taxon>Bacteria</taxon>
        <taxon>Pseudomonadati</taxon>
        <taxon>Pseudomonadota</taxon>
        <taxon>Gammaproteobacteria</taxon>
        <taxon>Moraxellales</taxon>
        <taxon>Moraxellaceae</taxon>
        <taxon>Acinetobacter</taxon>
        <taxon>Acinetobacter calcoaceticus/baumannii complex</taxon>
    </lineage>
</organism>
<dbReference type="Proteomes" id="UP000501692">
    <property type="component" value="Chromosome"/>
</dbReference>
<evidence type="ECO:0000313" key="4">
    <source>
        <dbReference type="Proteomes" id="UP000254410"/>
    </source>
</evidence>
<reference evidence="1 4" key="1">
    <citation type="submission" date="2018-11" db="EMBL/GenBank/DDBJ databases">
        <authorList>
            <person name="Kuo S.-C."/>
            <person name="Chen F.-J."/>
            <person name="Liao Y.-C."/>
        </authorList>
    </citation>
    <scope>NUCLEOTIDE SEQUENCE [LARGE SCALE GENOMIC DNA]</scope>
    <source>
        <strain evidence="1 4">2014S06-099</strain>
    </source>
</reference>
<dbReference type="EMBL" id="CP049806">
    <property type="protein sequence ID" value="QIT18738.1"/>
    <property type="molecule type" value="Genomic_DNA"/>
</dbReference>
<reference evidence="2 6" key="4">
    <citation type="submission" date="2020-03" db="EMBL/GenBank/DDBJ databases">
        <authorList>
            <person name="Zhang L."/>
            <person name="Han X."/>
            <person name="Chen Y."/>
            <person name="Yu Y."/>
        </authorList>
    </citation>
    <scope>NUCLEOTIDE SEQUENCE [LARGE SCALE GENOMIC DNA]</scope>
    <source>
        <strain evidence="2 6">A1254</strain>
    </source>
</reference>
<name>A0A2I6LWE6_ACIPI</name>
<dbReference type="RefSeq" id="WP_081037648.1">
    <property type="nucleotide sequence ID" value="NZ_CAJHGL010000001.1"/>
</dbReference>
<dbReference type="AlphaFoldDB" id="A0A2I6LWE6"/>
<evidence type="ECO:0000313" key="3">
    <source>
        <dbReference type="EMBL" id="RZH27022.1"/>
    </source>
</evidence>
<proteinExistence type="predicted"/>